<feature type="compositionally biased region" description="Polar residues" evidence="3">
    <location>
        <begin position="619"/>
        <end position="651"/>
    </location>
</feature>
<evidence type="ECO:0000313" key="5">
    <source>
        <dbReference type="EMBL" id="CAK7913080.1"/>
    </source>
</evidence>
<keyword evidence="1" id="KW-0677">Repeat</keyword>
<dbReference type="GO" id="GO:0003723">
    <property type="term" value="F:RNA binding"/>
    <property type="evidence" value="ECO:0007669"/>
    <property type="project" value="UniProtKB-UniRule"/>
</dbReference>
<dbReference type="Proteomes" id="UP001162060">
    <property type="component" value="Unassembled WGS sequence"/>
</dbReference>
<dbReference type="InterPro" id="IPR055256">
    <property type="entry name" value="KH_1_KHDC4/BBP-like"/>
</dbReference>
<feature type="domain" description="K Homology" evidence="4">
    <location>
        <begin position="296"/>
        <end position="368"/>
    </location>
</feature>
<dbReference type="AlphaFoldDB" id="A0AAV1TAP3"/>
<feature type="domain" description="K Homology" evidence="4">
    <location>
        <begin position="49"/>
        <end position="135"/>
    </location>
</feature>
<proteinExistence type="predicted"/>
<feature type="region of interest" description="Disordered" evidence="3">
    <location>
        <begin position="597"/>
        <end position="651"/>
    </location>
</feature>
<feature type="region of interest" description="Disordered" evidence="3">
    <location>
        <begin position="162"/>
        <end position="198"/>
    </location>
</feature>
<evidence type="ECO:0000259" key="4">
    <source>
        <dbReference type="SMART" id="SM00322"/>
    </source>
</evidence>
<dbReference type="SUPFAM" id="SSF54791">
    <property type="entry name" value="Eukaryotic type KH-domain (KH-domain type I)"/>
    <property type="match status" value="4"/>
</dbReference>
<organism evidence="5 6">
    <name type="scientific">Peronospora matthiolae</name>
    <dbReference type="NCBI Taxonomy" id="2874970"/>
    <lineage>
        <taxon>Eukaryota</taxon>
        <taxon>Sar</taxon>
        <taxon>Stramenopiles</taxon>
        <taxon>Oomycota</taxon>
        <taxon>Peronosporomycetes</taxon>
        <taxon>Peronosporales</taxon>
        <taxon>Peronosporaceae</taxon>
        <taxon>Peronospora</taxon>
    </lineage>
</organism>
<evidence type="ECO:0000313" key="6">
    <source>
        <dbReference type="Proteomes" id="UP001162060"/>
    </source>
</evidence>
<dbReference type="PANTHER" id="PTHR10288">
    <property type="entry name" value="KH DOMAIN CONTAINING RNA BINDING PROTEIN"/>
    <property type="match status" value="1"/>
</dbReference>
<dbReference type="PROSITE" id="PS50084">
    <property type="entry name" value="KH_TYPE_1"/>
    <property type="match status" value="4"/>
</dbReference>
<dbReference type="Gene3D" id="3.30.1370.10">
    <property type="entry name" value="K Homology domain, type 1"/>
    <property type="match status" value="4"/>
</dbReference>
<feature type="domain" description="K Homology" evidence="4">
    <location>
        <begin position="192"/>
        <end position="265"/>
    </location>
</feature>
<dbReference type="Pfam" id="PF22675">
    <property type="entry name" value="KH-I_KHDC4-BBP"/>
    <property type="match status" value="1"/>
</dbReference>
<dbReference type="CDD" id="cd02395">
    <property type="entry name" value="KH-I_BBP"/>
    <property type="match status" value="1"/>
</dbReference>
<keyword evidence="2" id="KW-0694">RNA-binding</keyword>
<dbReference type="EMBL" id="CAKLBY020000039">
    <property type="protein sequence ID" value="CAK7913080.1"/>
    <property type="molecule type" value="Genomic_DNA"/>
</dbReference>
<accession>A0AAV1TAP3</accession>
<feature type="region of interest" description="Disordered" evidence="3">
    <location>
        <begin position="25"/>
        <end position="52"/>
    </location>
</feature>
<feature type="region of interest" description="Disordered" evidence="3">
    <location>
        <begin position="465"/>
        <end position="484"/>
    </location>
</feature>
<dbReference type="Pfam" id="PF00013">
    <property type="entry name" value="KH_1"/>
    <property type="match status" value="3"/>
</dbReference>
<evidence type="ECO:0000256" key="3">
    <source>
        <dbReference type="SAM" id="MobiDB-lite"/>
    </source>
</evidence>
<dbReference type="InterPro" id="IPR004088">
    <property type="entry name" value="KH_dom_type_1"/>
</dbReference>
<evidence type="ECO:0000256" key="2">
    <source>
        <dbReference type="PROSITE-ProRule" id="PRU00117"/>
    </source>
</evidence>
<evidence type="ECO:0000256" key="1">
    <source>
        <dbReference type="ARBA" id="ARBA00022737"/>
    </source>
</evidence>
<feature type="domain" description="K Homology" evidence="4">
    <location>
        <begin position="381"/>
        <end position="454"/>
    </location>
</feature>
<dbReference type="CDD" id="cd00105">
    <property type="entry name" value="KH-I"/>
    <property type="match status" value="2"/>
</dbReference>
<dbReference type="SMART" id="SM00322">
    <property type="entry name" value="KH"/>
    <property type="match status" value="4"/>
</dbReference>
<feature type="compositionally biased region" description="Polar residues" evidence="3">
    <location>
        <begin position="180"/>
        <end position="196"/>
    </location>
</feature>
<dbReference type="InterPro" id="IPR004087">
    <property type="entry name" value="KH_dom"/>
</dbReference>
<gene>
    <name evidence="5" type="ORF">PM001_LOCUS4686</name>
</gene>
<comment type="caution">
    <text evidence="5">The sequence shown here is derived from an EMBL/GenBank/DDBJ whole genome shotgun (WGS) entry which is preliminary data.</text>
</comment>
<reference evidence="5" key="1">
    <citation type="submission" date="2024-01" db="EMBL/GenBank/DDBJ databases">
        <authorList>
            <person name="Webb A."/>
        </authorList>
    </citation>
    <scope>NUCLEOTIDE SEQUENCE</scope>
    <source>
        <strain evidence="5">Pm1</strain>
    </source>
</reference>
<protein>
    <recommendedName>
        <fullName evidence="4">K Homology domain-containing protein</fullName>
    </recommendedName>
</protein>
<feature type="compositionally biased region" description="Low complexity" evidence="3">
    <location>
        <begin position="597"/>
        <end position="618"/>
    </location>
</feature>
<sequence>MADPVARAREIAARLAAAAIPGGDALGKRKSRWEGDVDSGARPAPGLGDKKRKKVYVPVDQYPEINFIGLLIGPRGSNQKRMEDETGARILIRGQGSSKDPTGDPDENEELHVLITADTDEALAKAQSAVEDILFNPQQAMKLKQEQLRKVAELNGTLIDNYSGARPGDGDGHSGGVPGNDSSQYGPGNDGDSSSIDMKVPRDLVGYIIGRGGETIRDLQMKSGAHIQIVREEEGAPPTPDRFVNITGTQGALNLAQQLVQNLIDERHQSQGAGGGFRERDDRDRMARYGGINPDGTESVEILIPNERVGLIIGRGGCTIKAIQQRTGTSVTIPQTPDPNHPEMRLITIRGTMEAKEAARFEIQSMVNEEPGQRQSFGMASGQTIYMQVPNDRVGVIIGKRGEMIKGIQDRHAVRIQIPQVPDPGSNPPVRTISIQGPPQNLAGAKEEVDAVILQGIGGHGYDGGGGGQYGSDSNYGGSRGFVGQSGGYDQQQQYASYGAQGQQDQYASYYQQQGQAGQYYQQDVPVAGLTAEAAAVGDQSAASTATVDPNDPNTYWNGYYEYAAYYGVDAANAAWGVTGAAAQASAEAYQQYQQQVDASGSAEAPPAAAPGAPGDASVTTSSTIESTAPSGTGNSGAETSTVSTSAGTQS</sequence>
<name>A0AAV1TAP3_9STRA</name>
<dbReference type="InterPro" id="IPR036612">
    <property type="entry name" value="KH_dom_type_1_sf"/>
</dbReference>